<dbReference type="CDD" id="cd01651">
    <property type="entry name" value="RT_G2_intron"/>
    <property type="match status" value="1"/>
</dbReference>
<dbReference type="SUPFAM" id="SSF56672">
    <property type="entry name" value="DNA/RNA polymerases"/>
    <property type="match status" value="1"/>
</dbReference>
<keyword evidence="1" id="KW-0802">TPR repeat</keyword>
<name>A0A520XE97_9DELT</name>
<dbReference type="Gene3D" id="3.90.920.10">
    <property type="entry name" value="DNA primase, PRIM domain"/>
    <property type="match status" value="1"/>
</dbReference>
<dbReference type="Proteomes" id="UP000322454">
    <property type="component" value="Unassembled WGS sequence"/>
</dbReference>
<dbReference type="Pfam" id="PF00078">
    <property type="entry name" value="RVT_1"/>
    <property type="match status" value="1"/>
</dbReference>
<dbReference type="PANTHER" id="PTHR34047">
    <property type="entry name" value="NUCLEAR INTRON MATURASE 1, MITOCHONDRIAL-RELATED"/>
    <property type="match status" value="1"/>
</dbReference>
<dbReference type="InterPro" id="IPR051083">
    <property type="entry name" value="GrpII_Intron_Splice-Mob/Def"/>
</dbReference>
<evidence type="ECO:0000256" key="1">
    <source>
        <dbReference type="PROSITE-ProRule" id="PRU00339"/>
    </source>
</evidence>
<evidence type="ECO:0000259" key="2">
    <source>
        <dbReference type="PROSITE" id="PS50878"/>
    </source>
</evidence>
<sequence>MGELIQSITEYSNFISAFNKVSSGGGAPGADHITADKFALELDKNIHLLIDEIKTSVYAPGPIAKFRHKAQFSEKVRTLGVPCVRDRVVQTAILNVLEPVFEKLFLRCSYGYRPRKSALQAVIKTEKLCKEPEINFAFNADIHSFFDTIDTQLLIEKIKNVIKEKPLINLLSLIINSSSESSPKGITLGAPTSPLFGNIYLNDFDKLMFKESGSKYLRYADDFVMFADTFENCEKLRDIAVNYLENEIMLTLSKEKSSLVRLNEKEGFDFLGYHFNKSGKYPSEKSLCNFSEKINGISADGIKNIYIDSIIEGWLNYFDIKTVDKENTRELLDAVDKLLKEKPELNIGLSLLKSALLAKSYQKDISSFIIKSIKDKILSGETAGISGEDITSSSSHTPYEYTRDIKLDAAILSNELDLEKDSFDFISKSVDDGERILKISDYFLEKGDYEKAIRLLNRFTEKNPDYDAAYDKLSYIYGKMGLKGLAGKMKEYFSGDKIENAGNEDLRDSNIEEELKIIDSGLKNEIVQPDVFKLIIPKFLSLFIGSDNYYAIGSVTQEGKISYSKVEKPLDKEAVESHINGISTIGEYIIRNDNCINFALLDIDISAEYIKNIQVDSDIYHDYLNEAFNYALFIKNTLKEKTGAESYIEFSGYKGYHVWFFFEKPLQAKSGRKFVNFLVNEHKFRPHINVEIFPKENKLNSNTMGSLIKLPLGINLYTGKETYFVDDDGNKIFNQFKFLIEEIIRIPQAAVNNIINSGNQNSNQTAVNLNENEKNDFKILLDKCQVLKYLYDKARITKYLTHTERLSILYSIGHTPDGKDMVNYFMSLCANYDQKITLKYINKVKGSKYAISCYKIREWLSYITSQVGCNCKFELAKGEYPNILLHLKNVNDVEKSKDIDIEESVNRIINSSLFLIDGEKQNKNVNSELENIVDKENIAIEDKREIMDFIGDKNDIEEAIMEFLKQKKELCVVTEGYNKSKEKLEELFSLAKSDSINTRYGTLRKEYEGSDIKFIIEM</sequence>
<protein>
    <recommendedName>
        <fullName evidence="2">Reverse transcriptase domain-containing protein</fullName>
    </recommendedName>
</protein>
<dbReference type="PROSITE" id="PS50878">
    <property type="entry name" value="RT_POL"/>
    <property type="match status" value="1"/>
</dbReference>
<dbReference type="AlphaFoldDB" id="A0A520XE97"/>
<dbReference type="EMBL" id="SHMQ01000010">
    <property type="protein sequence ID" value="RZV39493.1"/>
    <property type="molecule type" value="Genomic_DNA"/>
</dbReference>
<proteinExistence type="predicted"/>
<gene>
    <name evidence="3" type="ORF">EVJ48_04690</name>
</gene>
<organism evidence="3 4">
    <name type="scientific">Candidatus Acidulodesulfobacterium acidiphilum</name>
    <dbReference type="NCBI Taxonomy" id="2597224"/>
    <lineage>
        <taxon>Bacteria</taxon>
        <taxon>Deltaproteobacteria</taxon>
        <taxon>Candidatus Acidulodesulfobacterales</taxon>
        <taxon>Candidatus Acidulodesulfobacterium</taxon>
    </lineage>
</organism>
<dbReference type="InterPro" id="IPR054347">
    <property type="entry name" value="TOTE_primase"/>
</dbReference>
<dbReference type="InterPro" id="IPR019734">
    <property type="entry name" value="TPR_rpt"/>
</dbReference>
<dbReference type="InterPro" id="IPR011990">
    <property type="entry name" value="TPR-like_helical_dom_sf"/>
</dbReference>
<dbReference type="Gene3D" id="1.25.40.10">
    <property type="entry name" value="Tetratricopeptide repeat domain"/>
    <property type="match status" value="1"/>
</dbReference>
<dbReference type="SUPFAM" id="SSF48452">
    <property type="entry name" value="TPR-like"/>
    <property type="match status" value="1"/>
</dbReference>
<dbReference type="Pfam" id="PF22548">
    <property type="entry name" value="AEP-TOTE"/>
    <property type="match status" value="1"/>
</dbReference>
<feature type="repeat" description="TPR" evidence="1">
    <location>
        <begin position="433"/>
        <end position="466"/>
    </location>
</feature>
<accession>A0A520XE97</accession>
<evidence type="ECO:0000313" key="4">
    <source>
        <dbReference type="Proteomes" id="UP000322454"/>
    </source>
</evidence>
<dbReference type="PROSITE" id="PS50005">
    <property type="entry name" value="TPR"/>
    <property type="match status" value="1"/>
</dbReference>
<dbReference type="InterPro" id="IPR000477">
    <property type="entry name" value="RT_dom"/>
</dbReference>
<dbReference type="NCBIfam" id="NF040561">
    <property type="entry name" value="PrimPol_Msp"/>
    <property type="match status" value="1"/>
</dbReference>
<dbReference type="PANTHER" id="PTHR34047:SF8">
    <property type="entry name" value="PROTEIN YKFC"/>
    <property type="match status" value="1"/>
</dbReference>
<evidence type="ECO:0000313" key="3">
    <source>
        <dbReference type="EMBL" id="RZV39493.1"/>
    </source>
</evidence>
<dbReference type="InterPro" id="IPR043502">
    <property type="entry name" value="DNA/RNA_pol_sf"/>
</dbReference>
<reference evidence="3 4" key="1">
    <citation type="submission" date="2019-01" db="EMBL/GenBank/DDBJ databases">
        <title>Insights into ecological role of a new deltaproteobacterial order Candidatus Sinidesulfobacterales (Sva0485) by metagenomics and metatranscriptomics.</title>
        <authorList>
            <person name="Tan S."/>
            <person name="Liu J."/>
            <person name="Fang Y."/>
            <person name="Hedlund B."/>
            <person name="Lian Z.-H."/>
            <person name="Huang L.-Y."/>
            <person name="Li J.-T."/>
            <person name="Huang L.-N."/>
            <person name="Li W.-J."/>
            <person name="Jiang H.-C."/>
            <person name="Dong H.-L."/>
            <person name="Shu W.-S."/>
        </authorList>
    </citation>
    <scope>NUCLEOTIDE SEQUENCE [LARGE SCALE GENOMIC DNA]</scope>
    <source>
        <strain evidence="3">AP4</strain>
    </source>
</reference>
<dbReference type="SUPFAM" id="SSF56747">
    <property type="entry name" value="Prim-pol domain"/>
    <property type="match status" value="1"/>
</dbReference>
<feature type="domain" description="Reverse transcriptase" evidence="2">
    <location>
        <begin position="47"/>
        <end position="275"/>
    </location>
</feature>
<comment type="caution">
    <text evidence="3">The sequence shown here is derived from an EMBL/GenBank/DDBJ whole genome shotgun (WGS) entry which is preliminary data.</text>
</comment>